<accession>A0A1G6TC75</accession>
<gene>
    <name evidence="3" type="ORF">SAMN04488694_10410</name>
    <name evidence="2" type="ORF">SAMN05192552_10177</name>
</gene>
<feature type="region of interest" description="Disordered" evidence="1">
    <location>
        <begin position="296"/>
        <end position="315"/>
    </location>
</feature>
<keyword evidence="2" id="KW-0456">Lyase</keyword>
<dbReference type="STRING" id="392421.SAMN04488694_10410"/>
<keyword evidence="4" id="KW-1185">Reference proteome</keyword>
<dbReference type="Proteomes" id="UP000199320">
    <property type="component" value="Unassembled WGS sequence"/>
</dbReference>
<dbReference type="GO" id="GO:0016833">
    <property type="term" value="F:oxo-acid-lyase activity"/>
    <property type="evidence" value="ECO:0007669"/>
    <property type="project" value="UniProtKB-ARBA"/>
</dbReference>
<organism evidence="2 5">
    <name type="scientific">Natrinema hispanicum</name>
    <dbReference type="NCBI Taxonomy" id="392421"/>
    <lineage>
        <taxon>Archaea</taxon>
        <taxon>Methanobacteriati</taxon>
        <taxon>Methanobacteriota</taxon>
        <taxon>Stenosarchaea group</taxon>
        <taxon>Halobacteria</taxon>
        <taxon>Halobacteriales</taxon>
        <taxon>Natrialbaceae</taxon>
        <taxon>Natrinema</taxon>
    </lineage>
</organism>
<evidence type="ECO:0000313" key="4">
    <source>
        <dbReference type="Proteomes" id="UP000199320"/>
    </source>
</evidence>
<evidence type="ECO:0000313" key="3">
    <source>
        <dbReference type="EMBL" id="SET13811.1"/>
    </source>
</evidence>
<dbReference type="InterPro" id="IPR040442">
    <property type="entry name" value="Pyrv_kinase-like_dom_sf"/>
</dbReference>
<dbReference type="RefSeq" id="WP_092930787.1">
    <property type="nucleotide sequence ID" value="NZ_FMZP01000017.1"/>
</dbReference>
<dbReference type="Pfam" id="PF13714">
    <property type="entry name" value="PEP_mutase"/>
    <property type="match status" value="1"/>
</dbReference>
<evidence type="ECO:0000313" key="5">
    <source>
        <dbReference type="Proteomes" id="UP000324021"/>
    </source>
</evidence>
<reference evidence="3" key="2">
    <citation type="submission" date="2016-10" db="EMBL/GenBank/DDBJ databases">
        <authorList>
            <person name="de Groot N.N."/>
        </authorList>
    </citation>
    <scope>NUCLEOTIDE SEQUENCE [LARGE SCALE GENOMIC DNA]</scope>
    <source>
        <strain evidence="3">CDM_6</strain>
    </source>
</reference>
<dbReference type="PANTHER" id="PTHR42905">
    <property type="entry name" value="PHOSPHOENOLPYRUVATE CARBOXYLASE"/>
    <property type="match status" value="1"/>
</dbReference>
<dbReference type="Proteomes" id="UP000324021">
    <property type="component" value="Unassembled WGS sequence"/>
</dbReference>
<evidence type="ECO:0000313" key="2">
    <source>
        <dbReference type="EMBL" id="SDD26629.1"/>
    </source>
</evidence>
<reference evidence="4 5" key="1">
    <citation type="submission" date="2016-10" db="EMBL/GenBank/DDBJ databases">
        <authorList>
            <person name="Varghese N."/>
            <person name="Submissions S."/>
        </authorList>
    </citation>
    <scope>NUCLEOTIDE SEQUENCE [LARGE SCALE GENOMIC DNA]</scope>
    <source>
        <strain evidence="2 5">CDM_1</strain>
        <strain evidence="4">CDM_6</strain>
    </source>
</reference>
<dbReference type="PANTHER" id="PTHR42905:SF5">
    <property type="entry name" value="CARBOXYVINYL-CARBOXYPHOSPHONATE PHOSPHORYLMUTASE, CHLOROPLASTIC"/>
    <property type="match status" value="1"/>
</dbReference>
<dbReference type="SUPFAM" id="SSF51621">
    <property type="entry name" value="Phosphoenolpyruvate/pyruvate domain"/>
    <property type="match status" value="1"/>
</dbReference>
<dbReference type="CDD" id="cd00377">
    <property type="entry name" value="ICL_PEPM"/>
    <property type="match status" value="1"/>
</dbReference>
<proteinExistence type="predicted"/>
<dbReference type="InterPro" id="IPR039556">
    <property type="entry name" value="ICL/PEPM"/>
</dbReference>
<sequence length="315" mass="34146">MTDSGATLRTSLERDELLVCPGVHDPLTAAVADSIGFNAIYMTGYGTSLSKTGYPDAGFITMPEMIENAANIQERIDVPLIADSDNGYGNATNVIRTVREYIKAGVGAIHIEDQTFPKRCGHTKGRQVIPREEAIGKIEAAADVRDDRAEDFVLIARTDARGTGDGSLDEAIGRANDFLAAGADVAFVEGPTDESELERIGREVDGPIVYNFVGDLGSSPYVDLGSLEEWGFDIVLFPITSMLSTIANVYADLSTFADDPVAAMRDIDDTFNAQPVGTLHEFSGFPEVVEWERQYLPDEAQDKYEDSLGDDLESE</sequence>
<dbReference type="Gene3D" id="3.20.20.60">
    <property type="entry name" value="Phosphoenolpyruvate-binding domains"/>
    <property type="match status" value="1"/>
</dbReference>
<name>A0A1G6TC75_9EURY</name>
<dbReference type="InterPro" id="IPR015813">
    <property type="entry name" value="Pyrv/PenolPyrv_kinase-like_dom"/>
</dbReference>
<dbReference type="OrthoDB" id="9667at2157"/>
<feature type="compositionally biased region" description="Basic and acidic residues" evidence="1">
    <location>
        <begin position="296"/>
        <end position="306"/>
    </location>
</feature>
<dbReference type="EMBL" id="FOIC01000004">
    <property type="protein sequence ID" value="SET13811.1"/>
    <property type="molecule type" value="Genomic_DNA"/>
</dbReference>
<evidence type="ECO:0000256" key="1">
    <source>
        <dbReference type="SAM" id="MobiDB-lite"/>
    </source>
</evidence>
<dbReference type="AlphaFoldDB" id="A0A1G6TC75"/>
<protein>
    <submittedName>
        <fullName evidence="3">2,3-dimethylmalate lyase</fullName>
    </submittedName>
    <submittedName>
        <fullName evidence="2">2-Methylisocitrate lyase, PEP mutase family</fullName>
    </submittedName>
</protein>
<dbReference type="EMBL" id="FMZP01000017">
    <property type="protein sequence ID" value="SDD26629.1"/>
    <property type="molecule type" value="Genomic_DNA"/>
</dbReference>